<dbReference type="PROSITE" id="PS50890">
    <property type="entry name" value="PUA"/>
    <property type="match status" value="1"/>
</dbReference>
<dbReference type="AlphaFoldDB" id="A0A9Q8Z3R6"/>
<dbReference type="InterPro" id="IPR036282">
    <property type="entry name" value="Glutathione-S-Trfase_C_sf"/>
</dbReference>
<name>A0A9Q8Z3R6_CURCL</name>
<dbReference type="GO" id="GO:0003723">
    <property type="term" value="F:RNA binding"/>
    <property type="evidence" value="ECO:0007669"/>
    <property type="project" value="InterPro"/>
</dbReference>
<comment type="subcellular location">
    <subcellularLocation>
        <location evidence="1">Cytoplasm</location>
    </subcellularLocation>
</comment>
<dbReference type="InterPro" id="IPR002478">
    <property type="entry name" value="PUA"/>
</dbReference>
<dbReference type="PANTHER" id="PTHR43968">
    <property type="match status" value="1"/>
</dbReference>
<dbReference type="Pfam" id="PF17832">
    <property type="entry name" value="Pre-PUA"/>
    <property type="match status" value="1"/>
</dbReference>
<feature type="region of interest" description="Disordered" evidence="3">
    <location>
        <begin position="287"/>
        <end position="437"/>
    </location>
</feature>
<dbReference type="Pfam" id="PF01472">
    <property type="entry name" value="PUA"/>
    <property type="match status" value="1"/>
</dbReference>
<feature type="compositionally biased region" description="Polar residues" evidence="3">
    <location>
        <begin position="1"/>
        <end position="13"/>
    </location>
</feature>
<dbReference type="CDD" id="cd21155">
    <property type="entry name" value="PUA_MCTS-1-like"/>
    <property type="match status" value="1"/>
</dbReference>
<proteinExistence type="predicted"/>
<keyword evidence="2" id="KW-0963">Cytoplasm</keyword>
<dbReference type="VEuPathDB" id="FungiDB:yc1106_01573"/>
<feature type="domain" description="GST N-terminal" evidence="4">
    <location>
        <begin position="453"/>
        <end position="532"/>
    </location>
</feature>
<dbReference type="InterPro" id="IPR040079">
    <property type="entry name" value="Glutathione_S-Trfase"/>
</dbReference>
<feature type="region of interest" description="Disordered" evidence="3">
    <location>
        <begin position="246"/>
        <end position="265"/>
    </location>
</feature>
<feature type="compositionally biased region" description="Basic and acidic residues" evidence="3">
    <location>
        <begin position="414"/>
        <end position="431"/>
    </location>
</feature>
<dbReference type="SUPFAM" id="SSF47616">
    <property type="entry name" value="GST C-terminal domain-like"/>
    <property type="match status" value="1"/>
</dbReference>
<dbReference type="SMART" id="SM00359">
    <property type="entry name" value="PUA"/>
    <property type="match status" value="1"/>
</dbReference>
<evidence type="ECO:0000256" key="1">
    <source>
        <dbReference type="ARBA" id="ARBA00004496"/>
    </source>
</evidence>
<evidence type="ECO:0000313" key="6">
    <source>
        <dbReference type="Proteomes" id="UP001056012"/>
    </source>
</evidence>
<dbReference type="SUPFAM" id="SSF52833">
    <property type="entry name" value="Thioredoxin-like"/>
    <property type="match status" value="1"/>
</dbReference>
<dbReference type="Pfam" id="PF13417">
    <property type="entry name" value="GST_N_3"/>
    <property type="match status" value="1"/>
</dbReference>
<dbReference type="PROSITE" id="PS50404">
    <property type="entry name" value="GST_NTER"/>
    <property type="match status" value="1"/>
</dbReference>
<keyword evidence="5" id="KW-0648">Protein biosynthesis</keyword>
<evidence type="ECO:0000256" key="3">
    <source>
        <dbReference type="SAM" id="MobiDB-lite"/>
    </source>
</evidence>
<dbReference type="InterPro" id="IPR004521">
    <property type="entry name" value="Uncharacterised_CHP00451"/>
</dbReference>
<dbReference type="SFLD" id="SFLDS00019">
    <property type="entry name" value="Glutathione_Transferase_(cytos"/>
    <property type="match status" value="1"/>
</dbReference>
<dbReference type="InterPro" id="IPR015947">
    <property type="entry name" value="PUA-like_sf"/>
</dbReference>
<keyword evidence="5" id="KW-0396">Initiation factor</keyword>
<dbReference type="InterPro" id="IPR004045">
    <property type="entry name" value="Glutathione_S-Trfase_N"/>
</dbReference>
<evidence type="ECO:0000259" key="4">
    <source>
        <dbReference type="PROSITE" id="PS50404"/>
    </source>
</evidence>
<dbReference type="OrthoDB" id="4951845at2759"/>
<organism evidence="5 6">
    <name type="scientific">Curvularia clavata</name>
    <dbReference type="NCBI Taxonomy" id="95742"/>
    <lineage>
        <taxon>Eukaryota</taxon>
        <taxon>Fungi</taxon>
        <taxon>Dikarya</taxon>
        <taxon>Ascomycota</taxon>
        <taxon>Pezizomycotina</taxon>
        <taxon>Dothideomycetes</taxon>
        <taxon>Pleosporomycetidae</taxon>
        <taxon>Pleosporales</taxon>
        <taxon>Pleosporineae</taxon>
        <taxon>Pleosporaceae</taxon>
        <taxon>Curvularia</taxon>
    </lineage>
</organism>
<feature type="compositionally biased region" description="Gly residues" evidence="3">
    <location>
        <begin position="380"/>
        <end position="390"/>
    </location>
</feature>
<gene>
    <name evidence="5" type="ORF">yc1106_01573</name>
</gene>
<protein>
    <submittedName>
        <fullName evidence="5">Eukaryotic translation initiation factor 3 subunit 3</fullName>
    </submittedName>
</protein>
<dbReference type="Gene3D" id="3.40.30.10">
    <property type="entry name" value="Glutaredoxin"/>
    <property type="match status" value="1"/>
</dbReference>
<dbReference type="GO" id="GO:0005737">
    <property type="term" value="C:cytoplasm"/>
    <property type="evidence" value="ECO:0007669"/>
    <property type="project" value="UniProtKB-SubCell"/>
</dbReference>
<dbReference type="InterPro" id="IPR050983">
    <property type="entry name" value="GST_Omega/HSP26"/>
</dbReference>
<feature type="region of interest" description="Disordered" evidence="3">
    <location>
        <begin position="1"/>
        <end position="187"/>
    </location>
</feature>
<dbReference type="Pfam" id="PF13410">
    <property type="entry name" value="GST_C_2"/>
    <property type="match status" value="1"/>
</dbReference>
<dbReference type="Gene3D" id="1.20.1050.10">
    <property type="match status" value="1"/>
</dbReference>
<dbReference type="EMBL" id="CP089274">
    <property type="protein sequence ID" value="USP74299.1"/>
    <property type="molecule type" value="Genomic_DNA"/>
</dbReference>
<dbReference type="InterPro" id="IPR036249">
    <property type="entry name" value="Thioredoxin-like_sf"/>
</dbReference>
<evidence type="ECO:0000256" key="2">
    <source>
        <dbReference type="ARBA" id="ARBA00022490"/>
    </source>
</evidence>
<dbReference type="GO" id="GO:0003743">
    <property type="term" value="F:translation initiation factor activity"/>
    <property type="evidence" value="ECO:0007669"/>
    <property type="project" value="UniProtKB-KW"/>
</dbReference>
<dbReference type="CDD" id="cd00299">
    <property type="entry name" value="GST_C_family"/>
    <property type="match status" value="1"/>
</dbReference>
<dbReference type="SFLD" id="SFLDG00358">
    <property type="entry name" value="Main_(cytGST)"/>
    <property type="match status" value="1"/>
</dbReference>
<dbReference type="Gene3D" id="3.10.400.20">
    <property type="match status" value="1"/>
</dbReference>
<dbReference type="CDD" id="cd00570">
    <property type="entry name" value="GST_N_family"/>
    <property type="match status" value="1"/>
</dbReference>
<dbReference type="Proteomes" id="UP001056012">
    <property type="component" value="Chromosome 1"/>
</dbReference>
<reference evidence="5" key="1">
    <citation type="submission" date="2021-12" db="EMBL/GenBank/DDBJ databases">
        <title>Curvularia clavata genome.</title>
        <authorList>
            <person name="Cao Y."/>
        </authorList>
    </citation>
    <scope>NUCLEOTIDE SEQUENCE</scope>
    <source>
        <strain evidence="5">Yc1106</strain>
    </source>
</reference>
<evidence type="ECO:0000313" key="5">
    <source>
        <dbReference type="EMBL" id="USP74299.1"/>
    </source>
</evidence>
<dbReference type="NCBIfam" id="TIGR00451">
    <property type="entry name" value="unchar_dom_2"/>
    <property type="match status" value="1"/>
</dbReference>
<dbReference type="InterPro" id="IPR041366">
    <property type="entry name" value="Pre-PUA"/>
</dbReference>
<feature type="compositionally biased region" description="Basic and acidic residues" evidence="3">
    <location>
        <begin position="396"/>
        <end position="405"/>
    </location>
</feature>
<accession>A0A9Q8Z3R6</accession>
<dbReference type="CDD" id="cd11609">
    <property type="entry name" value="MCT1_N"/>
    <property type="match status" value="1"/>
</dbReference>
<keyword evidence="6" id="KW-1185">Reference proteome</keyword>
<feature type="compositionally biased region" description="Polar residues" evidence="3">
    <location>
        <begin position="43"/>
        <end position="55"/>
    </location>
</feature>
<sequence length="850" mass="96005">MQQASSPVLQQQLRLHPESLQALHQPPDGTLYPHHQGLPELQNLDNSDVYQQQYALSGPPQPPQPSSHGLPVHFEQRGLPPAGPYPPFPAASYQQHVTSPRFINAPPPPLQEHVQHYHASPPQPVQRPIQQVPFPPSAPPALPPTHPLPQHVEPGPPQPQQQQEGRDGDEAPFSNHGQFQGLKLIPNPPNLQEWREKLFHVDEMITLTEEQFQTYFPHIDNIYSHRSTQKHKRKRFVSHYWDCRLKGRPPGTKKSTDPDKKKRKRIARERDLCDVKIKITEFFDRQEYEEQLGHRPPGTENDPPSSIATHAPVNPSPVDGQNQNPNPQFFGQGPLLPQQPAGGWDMPPNMGDQSGMNMQQFIPQPNPPPQKFYTFQRVNGNGGNGKGDGVAGPHKHTLEESDRVKKNSVIRWQMKLDKDDKKKSQGGDSSKKTYHKKATGNALTTVKNHSKEDDLKLYGSAFCPFVQRVWISLEHKQIPYQYIEVDPYKKPQSLLDVNPRGLVPAIRHGPTWSTHESTVIMEYLEDLQVGPPLLPPDAQTRATSRLWTDHINRHIIPWFYKLLQAQDQSDQVSHATELRNQIGKLVDAADPTGPFFLGPQISFVDVQIAPWIIRLRRVLGPYRGWPEAEVGSRWRQWIDAIEADRSVEMTTSTDDLYLDSYESITPGAKSKVKSSAQRGIRSKILEEYPKLEPYIEDILPKKEQLDLVKLPDRVSLYTLNSTPLFFQHMDDALLPHLTLVHKYPFAFNRLRIDRGAIRFVLSGATLMAPGLTSPGGRLPGTDLSDEDKEKYGSEDLKEGTVVVIEAEGKETACMVGVLKMSTDEMKKVKKGQACEAGHYLGDGLWGLKLD</sequence>
<feature type="compositionally biased region" description="Low complexity" evidence="3">
    <location>
        <begin position="320"/>
        <end position="334"/>
    </location>
</feature>
<feature type="compositionally biased region" description="Pro residues" evidence="3">
    <location>
        <begin position="133"/>
        <end position="147"/>
    </location>
</feature>
<feature type="region of interest" description="Disordered" evidence="3">
    <location>
        <begin position="771"/>
        <end position="792"/>
    </location>
</feature>
<dbReference type="PANTHER" id="PTHR43968:SF6">
    <property type="entry name" value="GLUTATHIONE S-TRANSFERASE OMEGA"/>
    <property type="match status" value="1"/>
</dbReference>
<dbReference type="SUPFAM" id="SSF88697">
    <property type="entry name" value="PUA domain-like"/>
    <property type="match status" value="1"/>
</dbReference>